<evidence type="ECO:0000313" key="1">
    <source>
        <dbReference type="EMBL" id="QRI54305.1"/>
    </source>
</evidence>
<sequence length="361" mass="42331">MGDIEFLKLGLEDEECEKLNSNIIGYKKEINKVLSEARKASKSEKCIYCGKETTSFCNSHSIPAFCLRNIATNGELLHSNKLVNFPLMDFEKGINKAGIFQVICRECDSKIFQEYEEPNNYENEVTSQMVAQIAMKNYLKAISKRVNEHAIFDILKERTSESIEFTDYMQYIQDVDLNEYKQGFEKAKRLSKKNWSEEYHVFYYEKLNYVVPIAFQSTLSLVVDLDGQVVNDIYYENPKYKLEDFHICIFPLKDTSVVMMFVDSTYKRYRNFYKKFKKLSQEERLSIVNYIIFLYSEDIFFSKEIPSDILQNKDLIDVSKQSAMAISIDPFTKAIEKAKDIYDLSKHNNIPNLLSEKHKLR</sequence>
<reference evidence="1 2" key="1">
    <citation type="journal article" date="2014" name="J. Infect. Dis.">
        <title>Molecular characterization of a novel botulinum neurotoxin type H gene.</title>
        <authorList>
            <person name="Dover N."/>
            <person name="Barash J.R."/>
            <person name="Hill K.K."/>
            <person name="Xie G."/>
            <person name="Arnon S.S."/>
        </authorList>
    </citation>
    <scope>NUCLEOTIDE SEQUENCE [LARGE SCALE GENOMIC DNA]</scope>
    <source>
        <strain evidence="1 2">IBCA10-7060</strain>
    </source>
</reference>
<name>A0ABD7CMD7_CLOBO</name>
<dbReference type="Proteomes" id="UP000663464">
    <property type="component" value="Chromosome"/>
</dbReference>
<proteinExistence type="predicted"/>
<protein>
    <recommendedName>
        <fullName evidence="3">HNH endonuclease</fullName>
    </recommendedName>
</protein>
<organism evidence="1 2">
    <name type="scientific">Clostridium botulinum</name>
    <dbReference type="NCBI Taxonomy" id="1491"/>
    <lineage>
        <taxon>Bacteria</taxon>
        <taxon>Bacillati</taxon>
        <taxon>Bacillota</taxon>
        <taxon>Clostridia</taxon>
        <taxon>Eubacteriales</taxon>
        <taxon>Clostridiaceae</taxon>
        <taxon>Clostridium</taxon>
    </lineage>
</organism>
<evidence type="ECO:0008006" key="3">
    <source>
        <dbReference type="Google" id="ProtNLM"/>
    </source>
</evidence>
<dbReference type="EMBL" id="CP069280">
    <property type="protein sequence ID" value="QRI54305.1"/>
    <property type="molecule type" value="Genomic_DNA"/>
</dbReference>
<accession>A0ABD7CMD7</accession>
<dbReference type="RefSeq" id="WP_047403124.1">
    <property type="nucleotide sequence ID" value="NZ_CP069280.1"/>
</dbReference>
<gene>
    <name evidence="1" type="ORF">JQS73_04085</name>
</gene>
<dbReference type="AlphaFoldDB" id="A0ABD7CMD7"/>
<evidence type="ECO:0000313" key="2">
    <source>
        <dbReference type="Proteomes" id="UP000663464"/>
    </source>
</evidence>